<comment type="similarity">
    <text evidence="2">Belongs to the TMEM256 family.</text>
</comment>
<feature type="transmembrane region" description="Helical" evidence="6">
    <location>
        <begin position="107"/>
        <end position="125"/>
    </location>
</feature>
<evidence type="ECO:0000313" key="8">
    <source>
        <dbReference type="Proteomes" id="UP000748531"/>
    </source>
</evidence>
<dbReference type="OrthoDB" id="269173at2759"/>
<protein>
    <recommendedName>
        <fullName evidence="9">Transmembrane protein 256</fullName>
    </recommendedName>
</protein>
<comment type="caution">
    <text evidence="7">The sequence shown here is derived from an EMBL/GenBank/DDBJ whole genome shotgun (WGS) entry which is preliminary data.</text>
</comment>
<evidence type="ECO:0000256" key="3">
    <source>
        <dbReference type="ARBA" id="ARBA00022692"/>
    </source>
</evidence>
<keyword evidence="8" id="KW-1185">Reference proteome</keyword>
<dbReference type="GO" id="GO:0016020">
    <property type="term" value="C:membrane"/>
    <property type="evidence" value="ECO:0007669"/>
    <property type="project" value="UniProtKB-SubCell"/>
</dbReference>
<dbReference type="EMBL" id="LUCH01001292">
    <property type="protein sequence ID" value="KAF5403322.1"/>
    <property type="molecule type" value="Genomic_DNA"/>
</dbReference>
<reference evidence="7" key="1">
    <citation type="submission" date="2019-05" db="EMBL/GenBank/DDBJ databases">
        <title>Annotation for the trematode Paragonimus heterotremus.</title>
        <authorList>
            <person name="Choi Y.-J."/>
        </authorList>
    </citation>
    <scope>NUCLEOTIDE SEQUENCE</scope>
    <source>
        <strain evidence="7">LC</strain>
    </source>
</reference>
<keyword evidence="4 6" id="KW-1133">Transmembrane helix</keyword>
<accession>A0A8J4SRC9</accession>
<evidence type="ECO:0000256" key="4">
    <source>
        <dbReference type="ARBA" id="ARBA00022989"/>
    </source>
</evidence>
<comment type="subcellular location">
    <subcellularLocation>
        <location evidence="1">Membrane</location>
        <topology evidence="1">Multi-pass membrane protein</topology>
    </subcellularLocation>
</comment>
<dbReference type="Pfam" id="PF04241">
    <property type="entry name" value="DUF423"/>
    <property type="match status" value="1"/>
</dbReference>
<dbReference type="PANTHER" id="PTHR43461">
    <property type="entry name" value="TRANSMEMBRANE PROTEIN 256"/>
    <property type="match status" value="1"/>
</dbReference>
<dbReference type="InterPro" id="IPR006696">
    <property type="entry name" value="DUF423"/>
</dbReference>
<keyword evidence="5 6" id="KW-0472">Membrane</keyword>
<feature type="transmembrane region" description="Helical" evidence="6">
    <location>
        <begin position="50"/>
        <end position="69"/>
    </location>
</feature>
<organism evidence="7 8">
    <name type="scientific">Paragonimus heterotremus</name>
    <dbReference type="NCBI Taxonomy" id="100268"/>
    <lineage>
        <taxon>Eukaryota</taxon>
        <taxon>Metazoa</taxon>
        <taxon>Spiralia</taxon>
        <taxon>Lophotrochozoa</taxon>
        <taxon>Platyhelminthes</taxon>
        <taxon>Trematoda</taxon>
        <taxon>Digenea</taxon>
        <taxon>Plagiorchiida</taxon>
        <taxon>Troglotremata</taxon>
        <taxon>Troglotrematidae</taxon>
        <taxon>Paragonimus</taxon>
    </lineage>
</organism>
<evidence type="ECO:0000256" key="6">
    <source>
        <dbReference type="SAM" id="Phobius"/>
    </source>
</evidence>
<dbReference type="AlphaFoldDB" id="A0A8J4SRC9"/>
<evidence type="ECO:0000313" key="7">
    <source>
        <dbReference type="EMBL" id="KAF5403322.1"/>
    </source>
</evidence>
<feature type="transmembrane region" description="Helical" evidence="6">
    <location>
        <begin position="137"/>
        <end position="153"/>
    </location>
</feature>
<sequence>MACRIYLQDVAEDTVVGLAKRILKSNPSSMKLLNGVGPSPLFPGFNRQCARLAGICGALALLASAYGAYGLAGSESKYKRIFQMGAHYQLVHAIALLGVPLSKYPTLTTSLFLTGTVMLCGSCYYTSLTRSEKPLKVSSAGALSLLLAWLSFAL</sequence>
<proteinExistence type="inferred from homology"/>
<name>A0A8J4SRC9_9TREM</name>
<keyword evidence="3 6" id="KW-0812">Transmembrane</keyword>
<gene>
    <name evidence="7" type="ORF">PHET_03289</name>
</gene>
<evidence type="ECO:0000256" key="1">
    <source>
        <dbReference type="ARBA" id="ARBA00004141"/>
    </source>
</evidence>
<evidence type="ECO:0000256" key="2">
    <source>
        <dbReference type="ARBA" id="ARBA00006208"/>
    </source>
</evidence>
<dbReference type="PANTHER" id="PTHR43461:SF1">
    <property type="entry name" value="TRANSMEMBRANE PROTEIN 256"/>
    <property type="match status" value="1"/>
</dbReference>
<dbReference type="Proteomes" id="UP000748531">
    <property type="component" value="Unassembled WGS sequence"/>
</dbReference>
<evidence type="ECO:0000256" key="5">
    <source>
        <dbReference type="ARBA" id="ARBA00023136"/>
    </source>
</evidence>
<evidence type="ECO:0008006" key="9">
    <source>
        <dbReference type="Google" id="ProtNLM"/>
    </source>
</evidence>